<feature type="DNA-binding region" description="OmpR/PhoB-type" evidence="8">
    <location>
        <begin position="122"/>
        <end position="222"/>
    </location>
</feature>
<dbReference type="Pfam" id="PF00072">
    <property type="entry name" value="Response_reg"/>
    <property type="match status" value="1"/>
</dbReference>
<keyword evidence="5 8" id="KW-0238">DNA-binding</keyword>
<dbReference type="Gene3D" id="6.10.250.690">
    <property type="match status" value="1"/>
</dbReference>
<keyword evidence="2 7" id="KW-0597">Phosphoprotein</keyword>
<reference evidence="11 12" key="1">
    <citation type="journal article" date="2004" name="Extremophiles">
        <title>Halobacillus locisalis sp. nov., a halophilic bacterium isolated from a marine solar saltern of the Yellow Sea in Korea.</title>
        <authorList>
            <person name="Yoon J.H."/>
            <person name="Kang K.H."/>
            <person name="Oh T.K."/>
            <person name="Park Y.H."/>
        </authorList>
    </citation>
    <scope>NUCLEOTIDE SEQUENCE [LARGE SCALE GENOMIC DNA]</scope>
    <source>
        <strain evidence="11 12">KCTC 3788</strain>
    </source>
</reference>
<keyword evidence="6" id="KW-0804">Transcription</keyword>
<evidence type="ECO:0000259" key="10">
    <source>
        <dbReference type="PROSITE" id="PS51755"/>
    </source>
</evidence>
<comment type="subcellular location">
    <subcellularLocation>
        <location evidence="1">Cytoplasm</location>
    </subcellularLocation>
</comment>
<dbReference type="InterPro" id="IPR016032">
    <property type="entry name" value="Sig_transdc_resp-reg_C-effctor"/>
</dbReference>
<keyword evidence="12" id="KW-1185">Reference proteome</keyword>
<dbReference type="FunFam" id="1.10.10.10:FF:000018">
    <property type="entry name" value="DNA-binding response regulator ResD"/>
    <property type="match status" value="1"/>
</dbReference>
<dbReference type="Gene3D" id="1.10.10.10">
    <property type="entry name" value="Winged helix-like DNA-binding domain superfamily/Winged helix DNA-binding domain"/>
    <property type="match status" value="1"/>
</dbReference>
<evidence type="ECO:0000256" key="7">
    <source>
        <dbReference type="PROSITE-ProRule" id="PRU00169"/>
    </source>
</evidence>
<evidence type="ECO:0000313" key="12">
    <source>
        <dbReference type="Proteomes" id="UP000571017"/>
    </source>
</evidence>
<dbReference type="SMART" id="SM00448">
    <property type="entry name" value="REC"/>
    <property type="match status" value="1"/>
</dbReference>
<dbReference type="Proteomes" id="UP000571017">
    <property type="component" value="Unassembled WGS sequence"/>
</dbReference>
<accession>A0A838CUT9</accession>
<evidence type="ECO:0000256" key="8">
    <source>
        <dbReference type="PROSITE-ProRule" id="PRU01091"/>
    </source>
</evidence>
<proteinExistence type="predicted"/>
<dbReference type="SUPFAM" id="SSF52172">
    <property type="entry name" value="CheY-like"/>
    <property type="match status" value="1"/>
</dbReference>
<dbReference type="GO" id="GO:0006355">
    <property type="term" value="P:regulation of DNA-templated transcription"/>
    <property type="evidence" value="ECO:0007669"/>
    <property type="project" value="InterPro"/>
</dbReference>
<dbReference type="PANTHER" id="PTHR48111">
    <property type="entry name" value="REGULATOR OF RPOS"/>
    <property type="match status" value="1"/>
</dbReference>
<evidence type="ECO:0000256" key="2">
    <source>
        <dbReference type="ARBA" id="ARBA00022553"/>
    </source>
</evidence>
<evidence type="ECO:0000256" key="3">
    <source>
        <dbReference type="ARBA" id="ARBA00023012"/>
    </source>
</evidence>
<dbReference type="Gene3D" id="3.40.50.2300">
    <property type="match status" value="1"/>
</dbReference>
<evidence type="ECO:0000256" key="6">
    <source>
        <dbReference type="ARBA" id="ARBA00023163"/>
    </source>
</evidence>
<dbReference type="InterPro" id="IPR001789">
    <property type="entry name" value="Sig_transdc_resp-reg_receiver"/>
</dbReference>
<evidence type="ECO:0000313" key="11">
    <source>
        <dbReference type="EMBL" id="MBA2175673.1"/>
    </source>
</evidence>
<dbReference type="GO" id="GO:0032993">
    <property type="term" value="C:protein-DNA complex"/>
    <property type="evidence" value="ECO:0007669"/>
    <property type="project" value="TreeGrafter"/>
</dbReference>
<dbReference type="RefSeq" id="WP_181472670.1">
    <property type="nucleotide sequence ID" value="NZ_JACEFG010000002.1"/>
</dbReference>
<dbReference type="InterPro" id="IPR001867">
    <property type="entry name" value="OmpR/PhoB-type_DNA-bd"/>
</dbReference>
<dbReference type="EMBL" id="JACEFG010000002">
    <property type="protein sequence ID" value="MBA2175673.1"/>
    <property type="molecule type" value="Genomic_DNA"/>
</dbReference>
<protein>
    <submittedName>
        <fullName evidence="11">Response regulator transcription factor</fullName>
    </submittedName>
</protein>
<evidence type="ECO:0000256" key="4">
    <source>
        <dbReference type="ARBA" id="ARBA00023015"/>
    </source>
</evidence>
<dbReference type="InterPro" id="IPR039420">
    <property type="entry name" value="WalR-like"/>
</dbReference>
<keyword evidence="3" id="KW-0902">Two-component regulatory system</keyword>
<dbReference type="SUPFAM" id="SSF46894">
    <property type="entry name" value="C-terminal effector domain of the bipartite response regulators"/>
    <property type="match status" value="1"/>
</dbReference>
<dbReference type="SMART" id="SM00862">
    <property type="entry name" value="Trans_reg_C"/>
    <property type="match status" value="1"/>
</dbReference>
<dbReference type="PROSITE" id="PS50110">
    <property type="entry name" value="RESPONSE_REGULATORY"/>
    <property type="match status" value="1"/>
</dbReference>
<keyword evidence="4" id="KW-0805">Transcription regulation</keyword>
<sequence>MTKILLVDDEQRMLYLISLYLTPHGFICDQALGGYQAMDLLKQSFFDLILLDIMMKDMDGFETCKRMREITETPIIMLTAKDQKQDILKGLKIGADDYVSKPFDEEILLARMEALLRRGTNRRSIEVNGLTWNQESHQLHYGKTEIQLTPKEFKLLGLLLKRPNQVYEREDLLELVWGFDSETEGRTIDSHVRNVREKIRKKGFPIDSHLKTIWGVGYKWGE</sequence>
<dbReference type="PANTHER" id="PTHR48111:SF73">
    <property type="entry name" value="ALKALINE PHOSPHATASE SYNTHESIS TRANSCRIPTIONAL REGULATORY PROTEIN PHOP"/>
    <property type="match status" value="1"/>
</dbReference>
<evidence type="ECO:0000256" key="5">
    <source>
        <dbReference type="ARBA" id="ARBA00023125"/>
    </source>
</evidence>
<dbReference type="CDD" id="cd17574">
    <property type="entry name" value="REC_OmpR"/>
    <property type="match status" value="1"/>
</dbReference>
<dbReference type="AlphaFoldDB" id="A0A838CUT9"/>
<dbReference type="InterPro" id="IPR036388">
    <property type="entry name" value="WH-like_DNA-bd_sf"/>
</dbReference>
<name>A0A838CUT9_9BACI</name>
<evidence type="ECO:0000259" key="9">
    <source>
        <dbReference type="PROSITE" id="PS50110"/>
    </source>
</evidence>
<dbReference type="Pfam" id="PF00486">
    <property type="entry name" value="Trans_reg_C"/>
    <property type="match status" value="1"/>
</dbReference>
<dbReference type="GO" id="GO:0000976">
    <property type="term" value="F:transcription cis-regulatory region binding"/>
    <property type="evidence" value="ECO:0007669"/>
    <property type="project" value="TreeGrafter"/>
</dbReference>
<comment type="caution">
    <text evidence="11">The sequence shown here is derived from an EMBL/GenBank/DDBJ whole genome shotgun (WGS) entry which is preliminary data.</text>
</comment>
<feature type="domain" description="Response regulatory" evidence="9">
    <location>
        <begin position="3"/>
        <end position="116"/>
    </location>
</feature>
<gene>
    <name evidence="11" type="ORF">H0266_12300</name>
</gene>
<feature type="modified residue" description="4-aspartylphosphate" evidence="7">
    <location>
        <position position="52"/>
    </location>
</feature>
<evidence type="ECO:0000256" key="1">
    <source>
        <dbReference type="ARBA" id="ARBA00004496"/>
    </source>
</evidence>
<dbReference type="GO" id="GO:0005829">
    <property type="term" value="C:cytosol"/>
    <property type="evidence" value="ECO:0007669"/>
    <property type="project" value="TreeGrafter"/>
</dbReference>
<organism evidence="11 12">
    <name type="scientific">Halobacillus locisalis</name>
    <dbReference type="NCBI Taxonomy" id="220753"/>
    <lineage>
        <taxon>Bacteria</taxon>
        <taxon>Bacillati</taxon>
        <taxon>Bacillota</taxon>
        <taxon>Bacilli</taxon>
        <taxon>Bacillales</taxon>
        <taxon>Bacillaceae</taxon>
        <taxon>Halobacillus</taxon>
    </lineage>
</organism>
<dbReference type="CDD" id="cd00383">
    <property type="entry name" value="trans_reg_C"/>
    <property type="match status" value="1"/>
</dbReference>
<dbReference type="PROSITE" id="PS51755">
    <property type="entry name" value="OMPR_PHOB"/>
    <property type="match status" value="1"/>
</dbReference>
<dbReference type="InterPro" id="IPR011006">
    <property type="entry name" value="CheY-like_superfamily"/>
</dbReference>
<feature type="domain" description="OmpR/PhoB-type" evidence="10">
    <location>
        <begin position="122"/>
        <end position="222"/>
    </location>
</feature>
<dbReference type="GO" id="GO:0000156">
    <property type="term" value="F:phosphorelay response regulator activity"/>
    <property type="evidence" value="ECO:0007669"/>
    <property type="project" value="TreeGrafter"/>
</dbReference>